<evidence type="ECO:0000313" key="2">
    <source>
        <dbReference type="Proteomes" id="UP000698752"/>
    </source>
</evidence>
<dbReference type="RefSeq" id="WP_211867488.1">
    <property type="nucleotide sequence ID" value="NZ_JAAEDI010000006.1"/>
</dbReference>
<accession>A0ABS5EEP6</accession>
<dbReference type="EMBL" id="JAAEDI010000006">
    <property type="protein sequence ID" value="MBR0649491.1"/>
    <property type="molecule type" value="Genomic_DNA"/>
</dbReference>
<gene>
    <name evidence="1" type="ORF">GXW78_07460</name>
</gene>
<comment type="caution">
    <text evidence="1">The sequence shown here is derived from an EMBL/GenBank/DDBJ whole genome shotgun (WGS) entry which is preliminary data.</text>
</comment>
<proteinExistence type="predicted"/>
<reference evidence="2" key="1">
    <citation type="journal article" date="2021" name="Syst. Appl. Microbiol.">
        <title>Roseomonas hellenica sp. nov., isolated from roots of wild-growing Alkanna tinctoria.</title>
        <authorList>
            <person name="Rat A."/>
            <person name="Naranjo H.D."/>
            <person name="Lebbe L."/>
            <person name="Cnockaert M."/>
            <person name="Krigas N."/>
            <person name="Grigoriadou K."/>
            <person name="Maloupa E."/>
            <person name="Willems A."/>
        </authorList>
    </citation>
    <scope>NUCLEOTIDE SEQUENCE [LARGE SCALE GENOMIC DNA]</scope>
    <source>
        <strain evidence="2">LMG 31159</strain>
    </source>
</reference>
<dbReference type="Proteomes" id="UP000698752">
    <property type="component" value="Unassembled WGS sequence"/>
</dbReference>
<evidence type="ECO:0000313" key="1">
    <source>
        <dbReference type="EMBL" id="MBR0649491.1"/>
    </source>
</evidence>
<protein>
    <submittedName>
        <fullName evidence="1">Uncharacterized protein</fullName>
    </submittedName>
</protein>
<organism evidence="1 2">
    <name type="scientific">Neoroseomonas terrae</name>
    <dbReference type="NCBI Taxonomy" id="424799"/>
    <lineage>
        <taxon>Bacteria</taxon>
        <taxon>Pseudomonadati</taxon>
        <taxon>Pseudomonadota</taxon>
        <taxon>Alphaproteobacteria</taxon>
        <taxon>Acetobacterales</taxon>
        <taxon>Acetobacteraceae</taxon>
        <taxon>Neoroseomonas</taxon>
    </lineage>
</organism>
<name>A0ABS5EEP6_9PROT</name>
<keyword evidence="2" id="KW-1185">Reference proteome</keyword>
<sequence length="68" mass="7486">MKLPPEDPALEALARRKAEALARAEFGEGGFCRQVMRQGDTHEFWCHIAHQPGEAGDLVGKMVTVKVP</sequence>